<organism evidence="1 2">
    <name type="scientific">Pluteus cervinus</name>
    <dbReference type="NCBI Taxonomy" id="181527"/>
    <lineage>
        <taxon>Eukaryota</taxon>
        <taxon>Fungi</taxon>
        <taxon>Dikarya</taxon>
        <taxon>Basidiomycota</taxon>
        <taxon>Agaricomycotina</taxon>
        <taxon>Agaricomycetes</taxon>
        <taxon>Agaricomycetidae</taxon>
        <taxon>Agaricales</taxon>
        <taxon>Pluteineae</taxon>
        <taxon>Pluteaceae</taxon>
        <taxon>Pluteus</taxon>
    </lineage>
</organism>
<proteinExistence type="predicted"/>
<protein>
    <submittedName>
        <fullName evidence="1">Uncharacterized protein</fullName>
    </submittedName>
</protein>
<gene>
    <name evidence="1" type="ORF">BDN72DRAFT_843521</name>
</gene>
<evidence type="ECO:0000313" key="2">
    <source>
        <dbReference type="Proteomes" id="UP000308600"/>
    </source>
</evidence>
<sequence length="244" mass="27679">MGFVNKGMVFSKEVTRVGVGWRVCAAFEEDGSWSGPSLALVDRAVEDSNKIEEKKKKHHPGRKTRSISTQTLWSFRIDPILLVPPFSHWTYQLIATSPSLTRITLRSIKQHDSNLWEAVFTSLLEALRFHKVLTTLVVDKCSGLDLQTLLDFVSRLPKTLGYLELIGQYSYSGSPSPVQITLPRVKSIQARWEVLLGLVGKSRVLQTGEQEDALISLMKKRFPSLACVIIEIHEDHNLVIRWKR</sequence>
<reference evidence="1 2" key="1">
    <citation type="journal article" date="2019" name="Nat. Ecol. Evol.">
        <title>Megaphylogeny resolves global patterns of mushroom evolution.</title>
        <authorList>
            <person name="Varga T."/>
            <person name="Krizsan K."/>
            <person name="Foldi C."/>
            <person name="Dima B."/>
            <person name="Sanchez-Garcia M."/>
            <person name="Sanchez-Ramirez S."/>
            <person name="Szollosi G.J."/>
            <person name="Szarkandi J.G."/>
            <person name="Papp V."/>
            <person name="Albert L."/>
            <person name="Andreopoulos W."/>
            <person name="Angelini C."/>
            <person name="Antonin V."/>
            <person name="Barry K.W."/>
            <person name="Bougher N.L."/>
            <person name="Buchanan P."/>
            <person name="Buyck B."/>
            <person name="Bense V."/>
            <person name="Catcheside P."/>
            <person name="Chovatia M."/>
            <person name="Cooper J."/>
            <person name="Damon W."/>
            <person name="Desjardin D."/>
            <person name="Finy P."/>
            <person name="Geml J."/>
            <person name="Haridas S."/>
            <person name="Hughes K."/>
            <person name="Justo A."/>
            <person name="Karasinski D."/>
            <person name="Kautmanova I."/>
            <person name="Kiss B."/>
            <person name="Kocsube S."/>
            <person name="Kotiranta H."/>
            <person name="LaButti K.M."/>
            <person name="Lechner B.E."/>
            <person name="Liimatainen K."/>
            <person name="Lipzen A."/>
            <person name="Lukacs Z."/>
            <person name="Mihaltcheva S."/>
            <person name="Morgado L.N."/>
            <person name="Niskanen T."/>
            <person name="Noordeloos M.E."/>
            <person name="Ohm R.A."/>
            <person name="Ortiz-Santana B."/>
            <person name="Ovrebo C."/>
            <person name="Racz N."/>
            <person name="Riley R."/>
            <person name="Savchenko A."/>
            <person name="Shiryaev A."/>
            <person name="Soop K."/>
            <person name="Spirin V."/>
            <person name="Szebenyi C."/>
            <person name="Tomsovsky M."/>
            <person name="Tulloss R.E."/>
            <person name="Uehling J."/>
            <person name="Grigoriev I.V."/>
            <person name="Vagvolgyi C."/>
            <person name="Papp T."/>
            <person name="Martin F.M."/>
            <person name="Miettinen O."/>
            <person name="Hibbett D.S."/>
            <person name="Nagy L.G."/>
        </authorList>
    </citation>
    <scope>NUCLEOTIDE SEQUENCE [LARGE SCALE GENOMIC DNA]</scope>
    <source>
        <strain evidence="1 2">NL-1719</strain>
    </source>
</reference>
<evidence type="ECO:0000313" key="1">
    <source>
        <dbReference type="EMBL" id="TFK67086.1"/>
    </source>
</evidence>
<dbReference type="EMBL" id="ML208386">
    <property type="protein sequence ID" value="TFK67086.1"/>
    <property type="molecule type" value="Genomic_DNA"/>
</dbReference>
<name>A0ACD3AMZ3_9AGAR</name>
<accession>A0ACD3AMZ3</accession>
<keyword evidence="2" id="KW-1185">Reference proteome</keyword>
<dbReference type="Proteomes" id="UP000308600">
    <property type="component" value="Unassembled WGS sequence"/>
</dbReference>